<protein>
    <submittedName>
        <fullName evidence="2">Uncharacterized protein</fullName>
    </submittedName>
</protein>
<feature type="transmembrane region" description="Helical" evidence="1">
    <location>
        <begin position="234"/>
        <end position="254"/>
    </location>
</feature>
<proteinExistence type="predicted"/>
<organism evidence="2 3">
    <name type="scientific">Faecalibacterium prausnitzii</name>
    <dbReference type="NCBI Taxonomy" id="853"/>
    <lineage>
        <taxon>Bacteria</taxon>
        <taxon>Bacillati</taxon>
        <taxon>Bacillota</taxon>
        <taxon>Clostridia</taxon>
        <taxon>Eubacteriales</taxon>
        <taxon>Oscillospiraceae</taxon>
        <taxon>Faecalibacterium</taxon>
    </lineage>
</organism>
<dbReference type="AlphaFoldDB" id="A0A291TCT1"/>
<accession>A0A291TCT1</accession>
<feature type="transmembrane region" description="Helical" evidence="1">
    <location>
        <begin position="131"/>
        <end position="150"/>
    </location>
</feature>
<gene>
    <name evidence="2" type="ORF">CRH10_11940</name>
</gene>
<dbReference type="RefSeq" id="WP_098924694.1">
    <property type="nucleotide sequence ID" value="NZ_CP023819.1"/>
</dbReference>
<sequence>MNALFVLIFTCGGALAIGRGLDLALWTDWNTGLCTAGSVWLRYGGLWAALVVGIIAARKLARQPLVLRSACRPVGVTSVLGGVCVGLAGAVRLAVGMTGVGALVRAVLELVCAVWLIRLGRSWTHKGEYRLPGRSMTPAVLGTAVFYWGVLSRFMENSSSWHRVEPTAMVWQMLAALVFLSAMIRALWLPETSNGCQLCEAGICTFLLCFCWELPRVLVLLFHGITAADLPEVLFGFGMCCIGALGLFTVARVAGSDGRPAIPRHAVG</sequence>
<keyword evidence="1" id="KW-0812">Transmembrane</keyword>
<feature type="transmembrane region" description="Helical" evidence="1">
    <location>
        <begin position="73"/>
        <end position="94"/>
    </location>
</feature>
<evidence type="ECO:0000313" key="3">
    <source>
        <dbReference type="Proteomes" id="UP000223709"/>
    </source>
</evidence>
<evidence type="ECO:0000313" key="2">
    <source>
        <dbReference type="EMBL" id="ATL90952.1"/>
    </source>
</evidence>
<feature type="transmembrane region" description="Helical" evidence="1">
    <location>
        <begin position="40"/>
        <end position="61"/>
    </location>
</feature>
<keyword evidence="1" id="KW-0472">Membrane</keyword>
<feature type="transmembrane region" description="Helical" evidence="1">
    <location>
        <begin position="170"/>
        <end position="189"/>
    </location>
</feature>
<name>A0A291TCT1_9FIRM</name>
<keyword evidence="1" id="KW-1133">Transmembrane helix</keyword>
<dbReference type="EMBL" id="CP023819">
    <property type="protein sequence ID" value="ATL90952.1"/>
    <property type="molecule type" value="Genomic_DNA"/>
</dbReference>
<feature type="transmembrane region" description="Helical" evidence="1">
    <location>
        <begin position="201"/>
        <end position="222"/>
    </location>
</feature>
<feature type="transmembrane region" description="Helical" evidence="1">
    <location>
        <begin position="100"/>
        <end position="119"/>
    </location>
</feature>
<dbReference type="Proteomes" id="UP000223709">
    <property type="component" value="Chromosome"/>
</dbReference>
<reference evidence="2 3" key="1">
    <citation type="submission" date="2017-10" db="EMBL/GenBank/DDBJ databases">
        <title>Complete Genome Sequence of Faecalibacterium prausnitzii isolated from the gut of healthy adult Indian.</title>
        <authorList>
            <person name="Bag S."/>
            <person name="Ghosh T.S."/>
            <person name="Das B."/>
        </authorList>
    </citation>
    <scope>NUCLEOTIDE SEQUENCE [LARGE SCALE GENOMIC DNA]</scope>
    <source>
        <strain evidence="2 3">Indica</strain>
    </source>
</reference>
<evidence type="ECO:0000256" key="1">
    <source>
        <dbReference type="SAM" id="Phobius"/>
    </source>
</evidence>